<dbReference type="InterPro" id="IPR036890">
    <property type="entry name" value="HATPase_C_sf"/>
</dbReference>
<dbReference type="Proteomes" id="UP001202827">
    <property type="component" value="Unassembled WGS sequence"/>
</dbReference>
<dbReference type="InterPro" id="IPR050351">
    <property type="entry name" value="BphY/WalK/GraS-like"/>
</dbReference>
<name>A0ABT0INC8_9HYPH</name>
<feature type="domain" description="Phytochrome chromophore attachment site" evidence="10">
    <location>
        <begin position="132"/>
        <end position="290"/>
    </location>
</feature>
<dbReference type="SMART" id="SM00388">
    <property type="entry name" value="HisKA"/>
    <property type="match status" value="1"/>
</dbReference>
<evidence type="ECO:0000256" key="3">
    <source>
        <dbReference type="ARBA" id="ARBA00012438"/>
    </source>
</evidence>
<dbReference type="SUPFAM" id="SSF55785">
    <property type="entry name" value="PYP-like sensor domain (PAS domain)"/>
    <property type="match status" value="1"/>
</dbReference>
<dbReference type="InterPro" id="IPR005467">
    <property type="entry name" value="His_kinase_dom"/>
</dbReference>
<dbReference type="Pfam" id="PF00360">
    <property type="entry name" value="PHY"/>
    <property type="match status" value="1"/>
</dbReference>
<dbReference type="SUPFAM" id="SSF55874">
    <property type="entry name" value="ATPase domain of HSP90 chaperone/DNA topoisomerase II/histidine kinase"/>
    <property type="match status" value="1"/>
</dbReference>
<evidence type="ECO:0000259" key="10">
    <source>
        <dbReference type="PROSITE" id="PS50046"/>
    </source>
</evidence>
<evidence type="ECO:0000313" key="13">
    <source>
        <dbReference type="Proteomes" id="UP001202827"/>
    </source>
</evidence>
<keyword evidence="7" id="KW-0418">Kinase</keyword>
<proteinExistence type="inferred from homology"/>
<evidence type="ECO:0000256" key="9">
    <source>
        <dbReference type="ARBA" id="ARBA00023170"/>
    </source>
</evidence>
<evidence type="ECO:0000259" key="11">
    <source>
        <dbReference type="PROSITE" id="PS50109"/>
    </source>
</evidence>
<dbReference type="Pfam" id="PF08446">
    <property type="entry name" value="PAS_2"/>
    <property type="match status" value="1"/>
</dbReference>
<dbReference type="InterPro" id="IPR013515">
    <property type="entry name" value="Phytochrome_cen-reg"/>
</dbReference>
<dbReference type="InterPro" id="IPR035965">
    <property type="entry name" value="PAS-like_dom_sf"/>
</dbReference>
<dbReference type="InterPro" id="IPR016132">
    <property type="entry name" value="Phyto_chromo_attachment"/>
</dbReference>
<comment type="similarity">
    <text evidence="2">In the N-terminal section; belongs to the phytochrome family.</text>
</comment>
<dbReference type="InterPro" id="IPR003594">
    <property type="entry name" value="HATPase_dom"/>
</dbReference>
<dbReference type="PROSITE" id="PS50109">
    <property type="entry name" value="HIS_KIN"/>
    <property type="match status" value="1"/>
</dbReference>
<dbReference type="SUPFAM" id="SSF55781">
    <property type="entry name" value="GAF domain-like"/>
    <property type="match status" value="2"/>
</dbReference>
<keyword evidence="5" id="KW-0716">Sensory transduction</keyword>
<keyword evidence="6" id="KW-0808">Transferase</keyword>
<evidence type="ECO:0000256" key="1">
    <source>
        <dbReference type="ARBA" id="ARBA00000085"/>
    </source>
</evidence>
<dbReference type="Gene3D" id="3.30.450.40">
    <property type="match status" value="1"/>
</dbReference>
<dbReference type="InterPro" id="IPR013654">
    <property type="entry name" value="PAS_2"/>
</dbReference>
<dbReference type="Gene3D" id="3.30.450.270">
    <property type="match status" value="1"/>
</dbReference>
<evidence type="ECO:0000256" key="8">
    <source>
        <dbReference type="ARBA" id="ARBA00022991"/>
    </source>
</evidence>
<dbReference type="InterPro" id="IPR043150">
    <property type="entry name" value="Phytochrome_PHY_sf"/>
</dbReference>
<dbReference type="SUPFAM" id="SSF47384">
    <property type="entry name" value="Homodimeric domain of signal transducing histidine kinase"/>
    <property type="match status" value="1"/>
</dbReference>
<evidence type="ECO:0000256" key="6">
    <source>
        <dbReference type="ARBA" id="ARBA00022679"/>
    </source>
</evidence>
<dbReference type="GO" id="GO:0005524">
    <property type="term" value="F:ATP binding"/>
    <property type="evidence" value="ECO:0007669"/>
    <property type="project" value="UniProtKB-KW"/>
</dbReference>
<dbReference type="InterPro" id="IPR003661">
    <property type="entry name" value="HisK_dim/P_dom"/>
</dbReference>
<comment type="caution">
    <text evidence="12">The sequence shown here is derived from an EMBL/GenBank/DDBJ whole genome shotgun (WGS) entry which is preliminary data.</text>
</comment>
<feature type="domain" description="Histidine kinase" evidence="11">
    <location>
        <begin position="512"/>
        <end position="725"/>
    </location>
</feature>
<dbReference type="Pfam" id="PF02518">
    <property type="entry name" value="HATPase_c"/>
    <property type="match status" value="1"/>
</dbReference>
<sequence length="732" mass="80452">MDHPATDLEACAQEPIHIPGAIQPHGVLFVLRPPHMAVVQASQNAERFLGQPVQYGEPPRRRLDPILPKIAAWHGSSEPTFQMPLTNEQVTVSAHRSGRSIILEIEEASYPPLDDLLPKLRSFGQILAGQSDIAGSMAACARFIAQLTGFDRVLVYRFDKDWNGHVVAEHGNGKLPSYLDLRFPAKDIPAQARALYAANPIRIIPNASYQPVPIEPSVDPEHGKPLDLSNAQLRSVSPVHLEYMRNMGTAASMSVSIMVNGTLWGLVSCHSANPHMVSAPIRDACDFVVQSLAIRIAAQAHSDDSARRVELGRVTAQLLASMTTEASWLEGLVGDGEALLAQVGASGAAIVAEDAYLTTGSVPREEEVRELVEWLRAQGEAELFSTASLAQHLPGSERFADVAAGVIAARISELHSSWLIWFRPEVVRTVQWGGDPHKEVREEGRIHPRKSFDAWREQVRLTALEWTGAELAAARDLRTAIVGIVLRKAEELASLSAELQRSNKELEAFSYSVSHDLRAPFRHIVGFAQLLRERESDMDPKSLHYLNTISESALAAGRLVDDLLNFSQLGRTSITYKNVDMNKLVAEVLRSVMLTNEGRNIDWKIADLPPAWGDATLLRQVWFNLIENAVKYTRPRETAHITVSGNGSDSATTYTVSDDGVGFDMTYSGKLFGVFQRLQRQEDFEGTGIGLALVRRIIERHNGTITATGEVDKGASFTFELPTVQPKGHAFA</sequence>
<evidence type="ECO:0000256" key="7">
    <source>
        <dbReference type="ARBA" id="ARBA00022777"/>
    </source>
</evidence>
<dbReference type="InterPro" id="IPR001294">
    <property type="entry name" value="Phytochrome"/>
</dbReference>
<keyword evidence="12" id="KW-0067">ATP-binding</keyword>
<comment type="catalytic activity">
    <reaction evidence="1">
        <text>ATP + protein L-histidine = ADP + protein N-phospho-L-histidine.</text>
        <dbReference type="EC" id="2.7.13.3"/>
    </reaction>
</comment>
<keyword evidence="12" id="KW-0547">Nucleotide-binding</keyword>
<dbReference type="PRINTS" id="PR01033">
    <property type="entry name" value="PHYTOCHROME"/>
</dbReference>
<reference evidence="12 13" key="1">
    <citation type="submission" date="2022-04" db="EMBL/GenBank/DDBJ databases">
        <title>Rhizobium coralii sp. nov., isolated from coral Turbinaria peltata.</title>
        <authorList>
            <person name="Sun H."/>
        </authorList>
    </citation>
    <scope>NUCLEOTIDE SEQUENCE [LARGE SCALE GENOMIC DNA]</scope>
    <source>
        <strain evidence="12 13">NTR19</strain>
    </source>
</reference>
<dbReference type="Pfam" id="PF00512">
    <property type="entry name" value="HisKA"/>
    <property type="match status" value="1"/>
</dbReference>
<gene>
    <name evidence="12" type="ORF">M0654_05110</name>
</gene>
<dbReference type="PANTHER" id="PTHR42878">
    <property type="entry name" value="TWO-COMPONENT HISTIDINE KINASE"/>
    <property type="match status" value="1"/>
</dbReference>
<protein>
    <recommendedName>
        <fullName evidence="3">histidine kinase</fullName>
        <ecNumber evidence="3">2.7.13.3</ecNumber>
    </recommendedName>
</protein>
<dbReference type="InterPro" id="IPR029016">
    <property type="entry name" value="GAF-like_dom_sf"/>
</dbReference>
<dbReference type="Pfam" id="PF01590">
    <property type="entry name" value="GAF"/>
    <property type="match status" value="1"/>
</dbReference>
<accession>A0ABT0INC8</accession>
<keyword evidence="13" id="KW-1185">Reference proteome</keyword>
<dbReference type="PROSITE" id="PS50046">
    <property type="entry name" value="PHYTOCHROME_2"/>
    <property type="match status" value="1"/>
</dbReference>
<dbReference type="CDD" id="cd00082">
    <property type="entry name" value="HisKA"/>
    <property type="match status" value="1"/>
</dbReference>
<dbReference type="SMART" id="SM00387">
    <property type="entry name" value="HATPase_c"/>
    <property type="match status" value="1"/>
</dbReference>
<dbReference type="EC" id="2.7.13.3" evidence="3"/>
<dbReference type="Gene3D" id="1.10.287.130">
    <property type="match status" value="1"/>
</dbReference>
<dbReference type="Gene3D" id="3.30.565.10">
    <property type="entry name" value="Histidine kinase-like ATPase, C-terminal domain"/>
    <property type="match status" value="1"/>
</dbReference>
<evidence type="ECO:0000256" key="2">
    <source>
        <dbReference type="ARBA" id="ARBA00006402"/>
    </source>
</evidence>
<dbReference type="Gene3D" id="3.30.450.20">
    <property type="entry name" value="PAS domain"/>
    <property type="match status" value="1"/>
</dbReference>
<dbReference type="EMBL" id="JALPRY010000007">
    <property type="protein sequence ID" value="MCK8779361.1"/>
    <property type="molecule type" value="Genomic_DNA"/>
</dbReference>
<dbReference type="InterPro" id="IPR003018">
    <property type="entry name" value="GAF"/>
</dbReference>
<evidence type="ECO:0000313" key="12">
    <source>
        <dbReference type="EMBL" id="MCK8779361.1"/>
    </source>
</evidence>
<keyword evidence="9" id="KW-0675">Receptor</keyword>
<organism evidence="12 13">
    <name type="scientific">Neorhizobium turbinariae</name>
    <dbReference type="NCBI Taxonomy" id="2937795"/>
    <lineage>
        <taxon>Bacteria</taxon>
        <taxon>Pseudomonadati</taxon>
        <taxon>Pseudomonadota</taxon>
        <taxon>Alphaproteobacteria</taxon>
        <taxon>Hyphomicrobiales</taxon>
        <taxon>Rhizobiaceae</taxon>
        <taxon>Rhizobium/Agrobacterium group</taxon>
        <taxon>Neorhizobium</taxon>
    </lineage>
</organism>
<dbReference type="RefSeq" id="WP_248682110.1">
    <property type="nucleotide sequence ID" value="NZ_JALPRY010000007.1"/>
</dbReference>
<dbReference type="InterPro" id="IPR036097">
    <property type="entry name" value="HisK_dim/P_sf"/>
</dbReference>
<keyword evidence="4" id="KW-0600">Photoreceptor protein</keyword>
<dbReference type="SMART" id="SM00065">
    <property type="entry name" value="GAF"/>
    <property type="match status" value="1"/>
</dbReference>
<evidence type="ECO:0000256" key="4">
    <source>
        <dbReference type="ARBA" id="ARBA00022543"/>
    </source>
</evidence>
<evidence type="ECO:0000256" key="5">
    <source>
        <dbReference type="ARBA" id="ARBA00022606"/>
    </source>
</evidence>
<dbReference type="PANTHER" id="PTHR42878:SF15">
    <property type="entry name" value="BACTERIOPHYTOCHROME"/>
    <property type="match status" value="1"/>
</dbReference>
<keyword evidence="8" id="KW-0157">Chromophore</keyword>